<protein>
    <recommendedName>
        <fullName evidence="2">Integrase zinc-binding domain-containing protein</fullName>
    </recommendedName>
</protein>
<dbReference type="InterPro" id="IPR041588">
    <property type="entry name" value="Integrase_H2C2"/>
</dbReference>
<organism evidence="3 4">
    <name type="scientific">Macrophomina phaseolina</name>
    <dbReference type="NCBI Taxonomy" id="35725"/>
    <lineage>
        <taxon>Eukaryota</taxon>
        <taxon>Fungi</taxon>
        <taxon>Dikarya</taxon>
        <taxon>Ascomycota</taxon>
        <taxon>Pezizomycotina</taxon>
        <taxon>Dothideomycetes</taxon>
        <taxon>Dothideomycetes incertae sedis</taxon>
        <taxon>Botryosphaeriales</taxon>
        <taxon>Botryosphaeriaceae</taxon>
        <taxon>Macrophomina</taxon>
    </lineage>
</organism>
<gene>
    <name evidence="3" type="ORF">B0J12DRAFT_746554</name>
</gene>
<evidence type="ECO:0000259" key="2">
    <source>
        <dbReference type="Pfam" id="PF17921"/>
    </source>
</evidence>
<comment type="caution">
    <text evidence="3">The sequence shown here is derived from an EMBL/GenBank/DDBJ whole genome shotgun (WGS) entry which is preliminary data.</text>
</comment>
<feature type="compositionally biased region" description="Low complexity" evidence="1">
    <location>
        <begin position="18"/>
        <end position="39"/>
    </location>
</feature>
<proteinExistence type="predicted"/>
<evidence type="ECO:0000256" key="1">
    <source>
        <dbReference type="SAM" id="MobiDB-lite"/>
    </source>
</evidence>
<dbReference type="EMBL" id="JAGTJR010000066">
    <property type="protein sequence ID" value="KAH7020676.1"/>
    <property type="molecule type" value="Genomic_DNA"/>
</dbReference>
<feature type="compositionally biased region" description="Polar residues" evidence="1">
    <location>
        <begin position="1"/>
        <end position="17"/>
    </location>
</feature>
<sequence length="220" mass="25324">MASSNPTPATMTLTDDNASSVTSSAPPMPPTTSAASATSVEPLRERQYNPQRSIEAFNDASRRAFNAYIARGDEPRRHFNDEQYDEFAEWCTGRIPRSEAQRSHMRSIERSYVFFRDEQAGKQCLYRHPVKEHTWRKVLKKHEVFDAIVQAHLDTAHGGVEPTFKDVQARYYGVTRKDVKEALKLCRICVRRRHQHNARAPLRPLVVQDVFEKVQIDLID</sequence>
<accession>A0ABQ8FS95</accession>
<feature type="domain" description="Integrase zinc-binding" evidence="2">
    <location>
        <begin position="144"/>
        <end position="194"/>
    </location>
</feature>
<evidence type="ECO:0000313" key="3">
    <source>
        <dbReference type="EMBL" id="KAH7020676.1"/>
    </source>
</evidence>
<keyword evidence="4" id="KW-1185">Reference proteome</keyword>
<reference evidence="3 4" key="1">
    <citation type="journal article" date="2021" name="Nat. Commun.">
        <title>Genetic determinants of endophytism in the Arabidopsis root mycobiome.</title>
        <authorList>
            <person name="Mesny F."/>
            <person name="Miyauchi S."/>
            <person name="Thiergart T."/>
            <person name="Pickel B."/>
            <person name="Atanasova L."/>
            <person name="Karlsson M."/>
            <person name="Huettel B."/>
            <person name="Barry K.W."/>
            <person name="Haridas S."/>
            <person name="Chen C."/>
            <person name="Bauer D."/>
            <person name="Andreopoulos W."/>
            <person name="Pangilinan J."/>
            <person name="LaButti K."/>
            <person name="Riley R."/>
            <person name="Lipzen A."/>
            <person name="Clum A."/>
            <person name="Drula E."/>
            <person name="Henrissat B."/>
            <person name="Kohler A."/>
            <person name="Grigoriev I.V."/>
            <person name="Martin F.M."/>
            <person name="Hacquard S."/>
        </authorList>
    </citation>
    <scope>NUCLEOTIDE SEQUENCE [LARGE SCALE GENOMIC DNA]</scope>
    <source>
        <strain evidence="3 4">MPI-SDFR-AT-0080</strain>
    </source>
</reference>
<evidence type="ECO:0000313" key="4">
    <source>
        <dbReference type="Proteomes" id="UP000774617"/>
    </source>
</evidence>
<feature type="region of interest" description="Disordered" evidence="1">
    <location>
        <begin position="1"/>
        <end position="53"/>
    </location>
</feature>
<dbReference type="Pfam" id="PF17921">
    <property type="entry name" value="Integrase_H2C2"/>
    <property type="match status" value="1"/>
</dbReference>
<dbReference type="Proteomes" id="UP000774617">
    <property type="component" value="Unassembled WGS sequence"/>
</dbReference>
<name>A0ABQ8FS95_9PEZI</name>
<dbReference type="Gene3D" id="1.10.340.70">
    <property type="match status" value="1"/>
</dbReference>